<feature type="domain" description="Outer membrane protein beta-barrel" evidence="3">
    <location>
        <begin position="10"/>
        <end position="197"/>
    </location>
</feature>
<keyword evidence="5" id="KW-1185">Reference proteome</keyword>
<evidence type="ECO:0000256" key="1">
    <source>
        <dbReference type="ARBA" id="ARBA00022729"/>
    </source>
</evidence>
<evidence type="ECO:0000256" key="2">
    <source>
        <dbReference type="SAM" id="SignalP"/>
    </source>
</evidence>
<gene>
    <name evidence="4" type="ORF">STARVERO_00957</name>
</gene>
<dbReference type="RefSeq" id="WP_159598083.1">
    <property type="nucleotide sequence ID" value="NZ_CACSAS010000001.1"/>
</dbReference>
<protein>
    <recommendedName>
        <fullName evidence="3">Outer membrane protein beta-barrel domain-containing protein</fullName>
    </recommendedName>
</protein>
<proteinExistence type="predicted"/>
<dbReference type="AlphaFoldDB" id="A0A5S9NH90"/>
<dbReference type="InterPro" id="IPR027385">
    <property type="entry name" value="Beta-barrel_OMP"/>
</dbReference>
<dbReference type="EMBL" id="CACSAS010000001">
    <property type="protein sequence ID" value="CAA0089532.1"/>
    <property type="molecule type" value="Genomic_DNA"/>
</dbReference>
<sequence>MRYCLIMLTGIAALAAATAPAAAGSTSIGGAFTTERGPEDFGATTGSDWQLDVAHTFDNKVTLSGSAKYYDTAGTSDWKANLQFSIGYTYDIGKLSLTGTVGIGQHFIQSDGSTDFPYYYLMLAGSTPIDEKWTWNIFRLRYRNAFDTSNDYDTPEIATGVSYSFDPHNSMSVMIERDWSNGNPSYTGIEIGYRYRF</sequence>
<keyword evidence="1 2" id="KW-0732">Signal</keyword>
<name>A0A5S9NH90_9HYPH</name>
<evidence type="ECO:0000313" key="5">
    <source>
        <dbReference type="Proteomes" id="UP000433050"/>
    </source>
</evidence>
<dbReference type="SUPFAM" id="SSF56935">
    <property type="entry name" value="Porins"/>
    <property type="match status" value="1"/>
</dbReference>
<organism evidence="4 5">
    <name type="scientific">Starkeya nomas</name>
    <dbReference type="NCBI Taxonomy" id="2666134"/>
    <lineage>
        <taxon>Bacteria</taxon>
        <taxon>Pseudomonadati</taxon>
        <taxon>Pseudomonadota</taxon>
        <taxon>Alphaproteobacteria</taxon>
        <taxon>Hyphomicrobiales</taxon>
        <taxon>Xanthobacteraceae</taxon>
        <taxon>Starkeya</taxon>
    </lineage>
</organism>
<feature type="chain" id="PRO_5024790430" description="Outer membrane protein beta-barrel domain-containing protein" evidence="2">
    <location>
        <begin position="24"/>
        <end position="197"/>
    </location>
</feature>
<feature type="signal peptide" evidence="2">
    <location>
        <begin position="1"/>
        <end position="23"/>
    </location>
</feature>
<evidence type="ECO:0000259" key="3">
    <source>
        <dbReference type="Pfam" id="PF13505"/>
    </source>
</evidence>
<reference evidence="4 5" key="1">
    <citation type="submission" date="2019-12" db="EMBL/GenBank/DDBJ databases">
        <authorList>
            <person name="Reyes-Prieto M."/>
        </authorList>
    </citation>
    <scope>NUCLEOTIDE SEQUENCE [LARGE SCALE GENOMIC DNA]</scope>
    <source>
        <strain evidence="4">HF14-78462</strain>
    </source>
</reference>
<dbReference type="Proteomes" id="UP000433050">
    <property type="component" value="Unassembled WGS sequence"/>
</dbReference>
<accession>A0A5S9NH90</accession>
<dbReference type="Pfam" id="PF13505">
    <property type="entry name" value="OMP_b-brl"/>
    <property type="match status" value="1"/>
</dbReference>
<evidence type="ECO:0000313" key="4">
    <source>
        <dbReference type="EMBL" id="CAA0089532.1"/>
    </source>
</evidence>